<proteinExistence type="predicted"/>
<protein>
    <submittedName>
        <fullName evidence="2">Uncharacterized protein</fullName>
    </submittedName>
</protein>
<comment type="caution">
    <text evidence="2">The sequence shown here is derived from an EMBL/GenBank/DDBJ whole genome shotgun (WGS) entry which is preliminary data.</text>
</comment>
<accession>A0A0W0FR85</accession>
<evidence type="ECO:0000256" key="1">
    <source>
        <dbReference type="SAM" id="MobiDB-lite"/>
    </source>
</evidence>
<feature type="compositionally biased region" description="Low complexity" evidence="1">
    <location>
        <begin position="239"/>
        <end position="249"/>
    </location>
</feature>
<evidence type="ECO:0000313" key="3">
    <source>
        <dbReference type="Proteomes" id="UP000054988"/>
    </source>
</evidence>
<reference evidence="2 3" key="1">
    <citation type="submission" date="2015-12" db="EMBL/GenBank/DDBJ databases">
        <title>Draft genome sequence of Moniliophthora roreri, the causal agent of frosty pod rot of cacao.</title>
        <authorList>
            <person name="Aime M.C."/>
            <person name="Diaz-Valderrama J.R."/>
            <person name="Kijpornyongpan T."/>
            <person name="Phillips-Mora W."/>
        </authorList>
    </citation>
    <scope>NUCLEOTIDE SEQUENCE [LARGE SCALE GENOMIC DNA]</scope>
    <source>
        <strain evidence="2 3">MCA 2952</strain>
    </source>
</reference>
<feature type="region of interest" description="Disordered" evidence="1">
    <location>
        <begin position="221"/>
        <end position="280"/>
    </location>
</feature>
<dbReference type="AlphaFoldDB" id="A0A0W0FR85"/>
<dbReference type="Proteomes" id="UP000054988">
    <property type="component" value="Unassembled WGS sequence"/>
</dbReference>
<dbReference type="EMBL" id="LATX01001734">
    <property type="protein sequence ID" value="KTB38710.1"/>
    <property type="molecule type" value="Genomic_DNA"/>
</dbReference>
<sequence length="280" mass="31152">MPEPNAAALAILGACGGVANIIGTGLQAADMGLKRRPGAKPDTTDYLLNECIDYTDQTQYYLNIYLENSTHSLEGLRTYQHFYGKFKHNIALLEDVLDKTSTSKSSGSGFHKIRSMLKKAITPRVLDEYHTEIIHLRDGIVKHLNQIKIHSTNALGQNDDAESHLAVNALLDLDAALAADHGRLVKLTFPKCLKDVEEKAKQYLKDENTVKKWLNAWRRKNMPTPSRHAQPSPTYPANQSQASSSQAEQGTRSRQTAGIEMASATTRRKQVKNLENPFTQ</sequence>
<feature type="compositionally biased region" description="Polar residues" evidence="1">
    <location>
        <begin position="223"/>
        <end position="238"/>
    </location>
</feature>
<gene>
    <name evidence="2" type="ORF">WG66_8715</name>
</gene>
<evidence type="ECO:0000313" key="2">
    <source>
        <dbReference type="EMBL" id="KTB38710.1"/>
    </source>
</evidence>
<name>A0A0W0FR85_MONRR</name>
<organism evidence="2 3">
    <name type="scientific">Moniliophthora roreri</name>
    <name type="common">Frosty pod rot fungus</name>
    <name type="synonym">Monilia roreri</name>
    <dbReference type="NCBI Taxonomy" id="221103"/>
    <lineage>
        <taxon>Eukaryota</taxon>
        <taxon>Fungi</taxon>
        <taxon>Dikarya</taxon>
        <taxon>Basidiomycota</taxon>
        <taxon>Agaricomycotina</taxon>
        <taxon>Agaricomycetes</taxon>
        <taxon>Agaricomycetidae</taxon>
        <taxon>Agaricales</taxon>
        <taxon>Marasmiineae</taxon>
        <taxon>Marasmiaceae</taxon>
        <taxon>Moniliophthora</taxon>
    </lineage>
</organism>